<evidence type="ECO:0000313" key="1">
    <source>
        <dbReference type="EMBL" id="GMT02910.1"/>
    </source>
</evidence>
<sequence>ASRSTDAPGTTESFFDLEMLSEDTLERIIEEGWEDGIYEEEQNMERIRSNIERERMKNSEYIPFKLIDVLKGDFSIRNIQDLLWKADGVSVCDAFEYKKGGPEGRIQFLEDVSVSRSGTCARESSLRRALCRRSLHVMNPNHNCALPIIKSRGGGR</sequence>
<name>A0AAV5U9M5_9BILA</name>
<accession>A0AAV5U9M5</accession>
<proteinExistence type="predicted"/>
<dbReference type="Proteomes" id="UP001432027">
    <property type="component" value="Unassembled WGS sequence"/>
</dbReference>
<protein>
    <submittedName>
        <fullName evidence="1">Uncharacterized protein</fullName>
    </submittedName>
</protein>
<reference evidence="1" key="1">
    <citation type="submission" date="2023-10" db="EMBL/GenBank/DDBJ databases">
        <title>Genome assembly of Pristionchus species.</title>
        <authorList>
            <person name="Yoshida K."/>
            <person name="Sommer R.J."/>
        </authorList>
    </citation>
    <scope>NUCLEOTIDE SEQUENCE</scope>
    <source>
        <strain evidence="1">RS0144</strain>
    </source>
</reference>
<comment type="caution">
    <text evidence="1">The sequence shown here is derived from an EMBL/GenBank/DDBJ whole genome shotgun (WGS) entry which is preliminary data.</text>
</comment>
<evidence type="ECO:0000313" key="2">
    <source>
        <dbReference type="Proteomes" id="UP001432027"/>
    </source>
</evidence>
<gene>
    <name evidence="1" type="ORF">PENTCL1PPCAC_25084</name>
</gene>
<feature type="non-terminal residue" evidence="1">
    <location>
        <position position="156"/>
    </location>
</feature>
<feature type="non-terminal residue" evidence="1">
    <location>
        <position position="1"/>
    </location>
</feature>
<dbReference type="AlphaFoldDB" id="A0AAV5U9M5"/>
<dbReference type="EMBL" id="BTSX01000006">
    <property type="protein sequence ID" value="GMT02910.1"/>
    <property type="molecule type" value="Genomic_DNA"/>
</dbReference>
<keyword evidence="2" id="KW-1185">Reference proteome</keyword>
<organism evidence="1 2">
    <name type="scientific">Pristionchus entomophagus</name>
    <dbReference type="NCBI Taxonomy" id="358040"/>
    <lineage>
        <taxon>Eukaryota</taxon>
        <taxon>Metazoa</taxon>
        <taxon>Ecdysozoa</taxon>
        <taxon>Nematoda</taxon>
        <taxon>Chromadorea</taxon>
        <taxon>Rhabditida</taxon>
        <taxon>Rhabditina</taxon>
        <taxon>Diplogasteromorpha</taxon>
        <taxon>Diplogasteroidea</taxon>
        <taxon>Neodiplogasteridae</taxon>
        <taxon>Pristionchus</taxon>
    </lineage>
</organism>